<dbReference type="PANTHER" id="PTHR46382:SF1">
    <property type="entry name" value="PHOSPHATIDATE CYTIDYLYLTRANSFERASE"/>
    <property type="match status" value="1"/>
</dbReference>
<keyword evidence="14" id="KW-0443">Lipid metabolism</keyword>
<feature type="transmembrane region" description="Helical" evidence="19">
    <location>
        <begin position="125"/>
        <end position="150"/>
    </location>
</feature>
<dbReference type="AlphaFoldDB" id="A0A318D5N3"/>
<dbReference type="PROSITE" id="PS01315">
    <property type="entry name" value="CDS"/>
    <property type="match status" value="1"/>
</dbReference>
<dbReference type="OrthoDB" id="9799199at2"/>
<evidence type="ECO:0000256" key="10">
    <source>
        <dbReference type="ARBA" id="ARBA00022679"/>
    </source>
</evidence>
<dbReference type="RefSeq" id="WP_110201008.1">
    <property type="nucleotide sequence ID" value="NZ_QICH01000002.1"/>
</dbReference>
<comment type="similarity">
    <text evidence="5 18">Belongs to the CDS family.</text>
</comment>
<evidence type="ECO:0000256" key="19">
    <source>
        <dbReference type="SAM" id="Phobius"/>
    </source>
</evidence>
<evidence type="ECO:0000256" key="11">
    <source>
        <dbReference type="ARBA" id="ARBA00022692"/>
    </source>
</evidence>
<comment type="pathway">
    <text evidence="4">Lipid metabolism.</text>
</comment>
<feature type="transmembrane region" description="Helical" evidence="19">
    <location>
        <begin position="28"/>
        <end position="44"/>
    </location>
</feature>
<evidence type="ECO:0000256" key="17">
    <source>
        <dbReference type="ARBA" id="ARBA00023264"/>
    </source>
</evidence>
<keyword evidence="10 18" id="KW-0808">Transferase</keyword>
<comment type="caution">
    <text evidence="20">The sequence shown here is derived from an EMBL/GenBank/DDBJ whole genome shotgun (WGS) entry which is preliminary data.</text>
</comment>
<keyword evidence="13 19" id="KW-1133">Transmembrane helix</keyword>
<evidence type="ECO:0000313" key="21">
    <source>
        <dbReference type="Proteomes" id="UP000247689"/>
    </source>
</evidence>
<dbReference type="GO" id="GO:0005886">
    <property type="term" value="C:plasma membrane"/>
    <property type="evidence" value="ECO:0007669"/>
    <property type="project" value="UniProtKB-SubCell"/>
</dbReference>
<evidence type="ECO:0000256" key="7">
    <source>
        <dbReference type="ARBA" id="ARBA00019373"/>
    </source>
</evidence>
<keyword evidence="8" id="KW-1003">Cell membrane</keyword>
<keyword evidence="16" id="KW-0594">Phospholipid biosynthesis</keyword>
<comment type="subcellular location">
    <subcellularLocation>
        <location evidence="2">Cell membrane</location>
        <topology evidence="2">Multi-pass membrane protein</topology>
    </subcellularLocation>
</comment>
<dbReference type="UniPathway" id="UPA00557">
    <property type="reaction ID" value="UER00614"/>
</dbReference>
<evidence type="ECO:0000256" key="1">
    <source>
        <dbReference type="ARBA" id="ARBA00001698"/>
    </source>
</evidence>
<evidence type="ECO:0000256" key="6">
    <source>
        <dbReference type="ARBA" id="ARBA00012487"/>
    </source>
</evidence>
<keyword evidence="12 18" id="KW-0548">Nucleotidyltransferase</keyword>
<keyword evidence="17" id="KW-1208">Phospholipid metabolism</keyword>
<dbReference type="InterPro" id="IPR000374">
    <property type="entry name" value="PC_trans"/>
</dbReference>
<reference evidence="20 21" key="1">
    <citation type="submission" date="2018-05" db="EMBL/GenBank/DDBJ databases">
        <title>Kangiella spongicola genome sequence.</title>
        <authorList>
            <person name="Maclea K.S."/>
            <person name="Goen A.E."/>
            <person name="Kelley C."/>
            <person name="Underriner A."/>
            <person name="Silverwood T."/>
            <person name="Trachtenberg A.M."/>
        </authorList>
    </citation>
    <scope>NUCLEOTIDE SEQUENCE [LARGE SCALE GENOMIC DNA]</scope>
    <source>
        <strain evidence="20 21">ATCC BAA-2076</strain>
    </source>
</reference>
<evidence type="ECO:0000256" key="9">
    <source>
        <dbReference type="ARBA" id="ARBA00022516"/>
    </source>
</evidence>
<feature type="transmembrane region" description="Helical" evidence="19">
    <location>
        <begin position="93"/>
        <end position="113"/>
    </location>
</feature>
<comment type="catalytic activity">
    <reaction evidence="1 18">
        <text>a 1,2-diacyl-sn-glycero-3-phosphate + CTP + H(+) = a CDP-1,2-diacyl-sn-glycerol + diphosphate</text>
        <dbReference type="Rhea" id="RHEA:16229"/>
        <dbReference type="ChEBI" id="CHEBI:15378"/>
        <dbReference type="ChEBI" id="CHEBI:33019"/>
        <dbReference type="ChEBI" id="CHEBI:37563"/>
        <dbReference type="ChEBI" id="CHEBI:58332"/>
        <dbReference type="ChEBI" id="CHEBI:58608"/>
        <dbReference type="EC" id="2.7.7.41"/>
    </reaction>
</comment>
<name>A0A318D5N3_9GAMM</name>
<keyword evidence="11 18" id="KW-0812">Transmembrane</keyword>
<evidence type="ECO:0000256" key="5">
    <source>
        <dbReference type="ARBA" id="ARBA00010185"/>
    </source>
</evidence>
<evidence type="ECO:0000256" key="4">
    <source>
        <dbReference type="ARBA" id="ARBA00005189"/>
    </source>
</evidence>
<dbReference type="EMBL" id="QICH01000002">
    <property type="protein sequence ID" value="PXF63205.1"/>
    <property type="molecule type" value="Genomic_DNA"/>
</dbReference>
<evidence type="ECO:0000256" key="16">
    <source>
        <dbReference type="ARBA" id="ARBA00023209"/>
    </source>
</evidence>
<protein>
    <recommendedName>
        <fullName evidence="7 18">Phosphatidate cytidylyltransferase</fullName>
        <ecNumber evidence="6 18">2.7.7.41</ecNumber>
    </recommendedName>
</protein>
<dbReference type="GO" id="GO:0016024">
    <property type="term" value="P:CDP-diacylglycerol biosynthetic process"/>
    <property type="evidence" value="ECO:0007669"/>
    <property type="project" value="UniProtKB-UniPathway"/>
</dbReference>
<gene>
    <name evidence="20" type="ORF">DL796_07100</name>
</gene>
<dbReference type="Pfam" id="PF01148">
    <property type="entry name" value="CTP_transf_1"/>
    <property type="match status" value="1"/>
</dbReference>
<dbReference type="Proteomes" id="UP000247689">
    <property type="component" value="Unassembled WGS sequence"/>
</dbReference>
<evidence type="ECO:0000256" key="14">
    <source>
        <dbReference type="ARBA" id="ARBA00023098"/>
    </source>
</evidence>
<evidence type="ECO:0000256" key="8">
    <source>
        <dbReference type="ARBA" id="ARBA00022475"/>
    </source>
</evidence>
<evidence type="ECO:0000256" key="18">
    <source>
        <dbReference type="RuleBase" id="RU003938"/>
    </source>
</evidence>
<feature type="transmembrane region" description="Helical" evidence="19">
    <location>
        <begin position="224"/>
        <end position="244"/>
    </location>
</feature>
<evidence type="ECO:0000256" key="12">
    <source>
        <dbReference type="ARBA" id="ARBA00022695"/>
    </source>
</evidence>
<feature type="transmembrane region" description="Helical" evidence="19">
    <location>
        <begin position="156"/>
        <end position="178"/>
    </location>
</feature>
<comment type="pathway">
    <text evidence="3 18">Phospholipid metabolism; CDP-diacylglycerol biosynthesis; CDP-diacylglycerol from sn-glycerol 3-phosphate: step 3/3.</text>
</comment>
<feature type="transmembrane region" description="Helical" evidence="19">
    <location>
        <begin position="199"/>
        <end position="218"/>
    </location>
</feature>
<feature type="transmembrane region" description="Helical" evidence="19">
    <location>
        <begin position="56"/>
        <end position="73"/>
    </location>
</feature>
<organism evidence="20 21">
    <name type="scientific">Kangiella spongicola</name>
    <dbReference type="NCBI Taxonomy" id="796379"/>
    <lineage>
        <taxon>Bacteria</taxon>
        <taxon>Pseudomonadati</taxon>
        <taxon>Pseudomonadota</taxon>
        <taxon>Gammaproteobacteria</taxon>
        <taxon>Kangiellales</taxon>
        <taxon>Kangiellaceae</taxon>
        <taxon>Kangiella</taxon>
    </lineage>
</organism>
<keyword evidence="15 19" id="KW-0472">Membrane</keyword>
<dbReference type="PANTHER" id="PTHR46382">
    <property type="entry name" value="PHOSPHATIDATE CYTIDYLYLTRANSFERASE"/>
    <property type="match status" value="1"/>
</dbReference>
<dbReference type="GO" id="GO:0004605">
    <property type="term" value="F:phosphatidate cytidylyltransferase activity"/>
    <property type="evidence" value="ECO:0007669"/>
    <property type="project" value="UniProtKB-EC"/>
</dbReference>
<dbReference type="EC" id="2.7.7.41" evidence="6 18"/>
<evidence type="ECO:0000313" key="20">
    <source>
        <dbReference type="EMBL" id="PXF63205.1"/>
    </source>
</evidence>
<evidence type="ECO:0000256" key="3">
    <source>
        <dbReference type="ARBA" id="ARBA00005119"/>
    </source>
</evidence>
<accession>A0A318D5N3</accession>
<evidence type="ECO:0000256" key="15">
    <source>
        <dbReference type="ARBA" id="ARBA00023136"/>
    </source>
</evidence>
<proteinExistence type="inferred from homology"/>
<keyword evidence="9" id="KW-0444">Lipid biosynthesis</keyword>
<evidence type="ECO:0000256" key="13">
    <source>
        <dbReference type="ARBA" id="ARBA00022989"/>
    </source>
</evidence>
<evidence type="ECO:0000256" key="2">
    <source>
        <dbReference type="ARBA" id="ARBA00004651"/>
    </source>
</evidence>
<sequence>MLKQRIITAVLLLPLVGCLLFLPDLLTFSAILVAVFAILAWEWSRLLETGKVGQSVFIVLSLAAIGGVFYQLNEQSFFSDSVMPSLWYDAYPFKLLLVALMLWVVASIVVVLYPNATKSMFRGPWLRGLFGIVILASAWLAIVIIRSLLINLDYNFGAWMLLLMLVIIWGADVGAYFAGKTLGKTKLAPVVSPNKTWEGAIGGLVLAIIVGCLVASILPLALDWLQFVVFIVLMVVLSVFGDLFESMLKRQAKIKDSSNILPGHGGLLDRLDSTLSVAPFFVAGVLWLELLT</sequence>
<keyword evidence="21" id="KW-1185">Reference proteome</keyword>